<dbReference type="SMART" id="SM00829">
    <property type="entry name" value="PKS_ER"/>
    <property type="match status" value="1"/>
</dbReference>
<dbReference type="SUPFAM" id="SSF51735">
    <property type="entry name" value="NAD(P)-binding Rossmann-fold domains"/>
    <property type="match status" value="1"/>
</dbReference>
<evidence type="ECO:0000256" key="1">
    <source>
        <dbReference type="ARBA" id="ARBA00008072"/>
    </source>
</evidence>
<dbReference type="InterPro" id="IPR013154">
    <property type="entry name" value="ADH-like_N"/>
</dbReference>
<evidence type="ECO:0000259" key="3">
    <source>
        <dbReference type="SMART" id="SM00829"/>
    </source>
</evidence>
<comment type="caution">
    <text evidence="4">The sequence shown here is derived from an EMBL/GenBank/DDBJ whole genome shotgun (WGS) entry which is preliminary data.</text>
</comment>
<evidence type="ECO:0000256" key="2">
    <source>
        <dbReference type="ARBA" id="ARBA00023002"/>
    </source>
</evidence>
<evidence type="ECO:0000313" key="5">
    <source>
        <dbReference type="Proteomes" id="UP000249363"/>
    </source>
</evidence>
<dbReference type="InterPro" id="IPR036291">
    <property type="entry name" value="NAD(P)-bd_dom_sf"/>
</dbReference>
<accession>A0A364KTM9</accession>
<dbReference type="CDD" id="cd08249">
    <property type="entry name" value="enoyl_reductase_like"/>
    <property type="match status" value="1"/>
</dbReference>
<protein>
    <recommendedName>
        <fullName evidence="3">Enoyl reductase (ER) domain-containing protein</fullName>
    </recommendedName>
</protein>
<dbReference type="SUPFAM" id="SSF50129">
    <property type="entry name" value="GroES-like"/>
    <property type="match status" value="1"/>
</dbReference>
<dbReference type="OrthoDB" id="3233595at2759"/>
<dbReference type="RefSeq" id="XP_040731433.1">
    <property type="nucleotide sequence ID" value="XM_040875128.1"/>
</dbReference>
<organism evidence="4 5">
    <name type="scientific">Talaromyces amestolkiae</name>
    <dbReference type="NCBI Taxonomy" id="1196081"/>
    <lineage>
        <taxon>Eukaryota</taxon>
        <taxon>Fungi</taxon>
        <taxon>Dikarya</taxon>
        <taxon>Ascomycota</taxon>
        <taxon>Pezizomycotina</taxon>
        <taxon>Eurotiomycetes</taxon>
        <taxon>Eurotiomycetidae</taxon>
        <taxon>Eurotiales</taxon>
        <taxon>Trichocomaceae</taxon>
        <taxon>Talaromyces</taxon>
        <taxon>Talaromyces sect. Talaromyces</taxon>
    </lineage>
</organism>
<dbReference type="Gene3D" id="3.90.180.10">
    <property type="entry name" value="Medium-chain alcohol dehydrogenases, catalytic domain"/>
    <property type="match status" value="1"/>
</dbReference>
<dbReference type="GeneID" id="63792145"/>
<dbReference type="Gene3D" id="3.40.50.720">
    <property type="entry name" value="NAD(P)-binding Rossmann-like Domain"/>
    <property type="match status" value="1"/>
</dbReference>
<comment type="similarity">
    <text evidence="1">Belongs to the zinc-containing alcohol dehydrogenase family.</text>
</comment>
<feature type="domain" description="Enoyl reductase (ER)" evidence="3">
    <location>
        <begin position="12"/>
        <end position="255"/>
    </location>
</feature>
<dbReference type="EMBL" id="MIKG01000004">
    <property type="protein sequence ID" value="RAO66917.1"/>
    <property type="molecule type" value="Genomic_DNA"/>
</dbReference>
<dbReference type="InterPro" id="IPR047122">
    <property type="entry name" value="Trans-enoyl_RdTase-like"/>
</dbReference>
<dbReference type="STRING" id="1196081.A0A364KTM9"/>
<keyword evidence="5" id="KW-1185">Reference proteome</keyword>
<sequence length="368" mass="39566">MKEVIVSPTFPEVTARIQDGPMPGIGPDEILVKVVVAASNPKDYRHLYITNKSVNSGDDVAGYVSAIGEDVKRMGEFRIGDRVAGFHKMLMPGGAYAEFAVVPAHTAFLIPDNISFEEASTIPLTILAAALPLFRRQNLPAPWMGHSRNAEPLPLIVYGASSALGTFAIKLASLANIHPIIAICGATRSGLTPLLKPELGDRIIDYRVGADAMKAAVKEALKGLTAYHALDAICENESWIPISQLLGHGGHLSVVQGGPPDKYKHPSIPANVEIGYSYVGSSHYGSFVPTMPNQPADKDLVVKDIDFAYVLMRYVARELARGNLSGHPWELIPGGLEGVQSGLRKLQRGEAKGVKYIYRIAETSGLIP</sequence>
<dbReference type="AlphaFoldDB" id="A0A364KTM9"/>
<dbReference type="GO" id="GO:0016651">
    <property type="term" value="F:oxidoreductase activity, acting on NAD(P)H"/>
    <property type="evidence" value="ECO:0007669"/>
    <property type="project" value="InterPro"/>
</dbReference>
<keyword evidence="2" id="KW-0560">Oxidoreductase</keyword>
<dbReference type="PANTHER" id="PTHR45348:SF5">
    <property type="entry name" value="OXIDOREDUCTASE, PUTATIVE (AFU_ORTHOLOGUE AFUA_8G01420)-RELATED"/>
    <property type="match status" value="1"/>
</dbReference>
<dbReference type="Proteomes" id="UP000249363">
    <property type="component" value="Unassembled WGS sequence"/>
</dbReference>
<proteinExistence type="inferred from homology"/>
<dbReference type="PANTHER" id="PTHR45348">
    <property type="entry name" value="HYPOTHETICAL OXIDOREDUCTASE (EUROFUNG)"/>
    <property type="match status" value="1"/>
</dbReference>
<dbReference type="InterPro" id="IPR011032">
    <property type="entry name" value="GroES-like_sf"/>
</dbReference>
<gene>
    <name evidence="4" type="ORF">BHQ10_002929</name>
</gene>
<evidence type="ECO:0000313" key="4">
    <source>
        <dbReference type="EMBL" id="RAO66917.1"/>
    </source>
</evidence>
<dbReference type="InterPro" id="IPR020843">
    <property type="entry name" value="ER"/>
</dbReference>
<name>A0A364KTM9_TALAM</name>
<dbReference type="Pfam" id="PF08240">
    <property type="entry name" value="ADH_N"/>
    <property type="match status" value="1"/>
</dbReference>
<reference evidence="4 5" key="1">
    <citation type="journal article" date="2017" name="Biotechnol. Biofuels">
        <title>Differential beta-glucosidase expression as a function of carbon source availability in Talaromyces amestolkiae: a genomic and proteomic approach.</title>
        <authorList>
            <person name="de Eugenio L.I."/>
            <person name="Mendez-Liter J.A."/>
            <person name="Nieto-Dominguez M."/>
            <person name="Alonso L."/>
            <person name="Gil-Munoz J."/>
            <person name="Barriuso J."/>
            <person name="Prieto A."/>
            <person name="Martinez M.J."/>
        </authorList>
    </citation>
    <scope>NUCLEOTIDE SEQUENCE [LARGE SCALE GENOMIC DNA]</scope>
    <source>
        <strain evidence="4 5">CIB</strain>
    </source>
</reference>